<proteinExistence type="predicted"/>
<evidence type="ECO:0000313" key="1">
    <source>
        <dbReference type="EMBL" id="OJI89401.1"/>
    </source>
</evidence>
<dbReference type="AlphaFoldDB" id="A0A1L9NJH9"/>
<dbReference type="Proteomes" id="UP000184304">
    <property type="component" value="Unassembled WGS sequence"/>
</dbReference>
<reference evidence="2" key="1">
    <citation type="journal article" date="2017" name="Genome Biol.">
        <title>Comparative genomics reveals high biological diversity and specific adaptations in the industrially and medically important fungal genus Aspergillus.</title>
        <authorList>
            <person name="de Vries R.P."/>
            <person name="Riley R."/>
            <person name="Wiebenga A."/>
            <person name="Aguilar-Osorio G."/>
            <person name="Amillis S."/>
            <person name="Uchima C.A."/>
            <person name="Anderluh G."/>
            <person name="Asadollahi M."/>
            <person name="Askin M."/>
            <person name="Barry K."/>
            <person name="Battaglia E."/>
            <person name="Bayram O."/>
            <person name="Benocci T."/>
            <person name="Braus-Stromeyer S.A."/>
            <person name="Caldana C."/>
            <person name="Canovas D."/>
            <person name="Cerqueira G.C."/>
            <person name="Chen F."/>
            <person name="Chen W."/>
            <person name="Choi C."/>
            <person name="Clum A."/>
            <person name="Dos Santos R.A."/>
            <person name="Damasio A.R."/>
            <person name="Diallinas G."/>
            <person name="Emri T."/>
            <person name="Fekete E."/>
            <person name="Flipphi M."/>
            <person name="Freyberg S."/>
            <person name="Gallo A."/>
            <person name="Gournas C."/>
            <person name="Habgood R."/>
            <person name="Hainaut M."/>
            <person name="Harispe M.L."/>
            <person name="Henrissat B."/>
            <person name="Hilden K.S."/>
            <person name="Hope R."/>
            <person name="Hossain A."/>
            <person name="Karabika E."/>
            <person name="Karaffa L."/>
            <person name="Karanyi Z."/>
            <person name="Krasevec N."/>
            <person name="Kuo A."/>
            <person name="Kusch H."/>
            <person name="LaButti K."/>
            <person name="Lagendijk E.L."/>
            <person name="Lapidus A."/>
            <person name="Levasseur A."/>
            <person name="Lindquist E."/>
            <person name="Lipzen A."/>
            <person name="Logrieco A.F."/>
            <person name="MacCabe A."/>
            <person name="Maekelae M.R."/>
            <person name="Malavazi I."/>
            <person name="Melin P."/>
            <person name="Meyer V."/>
            <person name="Mielnichuk N."/>
            <person name="Miskei M."/>
            <person name="Molnar A.P."/>
            <person name="Mule G."/>
            <person name="Ngan C.Y."/>
            <person name="Orejas M."/>
            <person name="Orosz E."/>
            <person name="Ouedraogo J.P."/>
            <person name="Overkamp K.M."/>
            <person name="Park H.-S."/>
            <person name="Perrone G."/>
            <person name="Piumi F."/>
            <person name="Punt P.J."/>
            <person name="Ram A.F."/>
            <person name="Ramon A."/>
            <person name="Rauscher S."/>
            <person name="Record E."/>
            <person name="Riano-Pachon D.M."/>
            <person name="Robert V."/>
            <person name="Roehrig J."/>
            <person name="Ruller R."/>
            <person name="Salamov A."/>
            <person name="Salih N.S."/>
            <person name="Samson R.A."/>
            <person name="Sandor E."/>
            <person name="Sanguinetti M."/>
            <person name="Schuetze T."/>
            <person name="Sepcic K."/>
            <person name="Shelest E."/>
            <person name="Sherlock G."/>
            <person name="Sophianopoulou V."/>
            <person name="Squina F.M."/>
            <person name="Sun H."/>
            <person name="Susca A."/>
            <person name="Todd R.B."/>
            <person name="Tsang A."/>
            <person name="Unkles S.E."/>
            <person name="van de Wiele N."/>
            <person name="van Rossen-Uffink D."/>
            <person name="Oliveira J.V."/>
            <person name="Vesth T.C."/>
            <person name="Visser J."/>
            <person name="Yu J.-H."/>
            <person name="Zhou M."/>
            <person name="Andersen M.R."/>
            <person name="Archer D.B."/>
            <person name="Baker S.E."/>
            <person name="Benoit I."/>
            <person name="Brakhage A.A."/>
            <person name="Braus G.H."/>
            <person name="Fischer R."/>
            <person name="Frisvad J.C."/>
            <person name="Goldman G.H."/>
            <person name="Houbraken J."/>
            <person name="Oakley B."/>
            <person name="Pocsi I."/>
            <person name="Scazzocchio C."/>
            <person name="Seiboth B."/>
            <person name="vanKuyk P.A."/>
            <person name="Wortman J."/>
            <person name="Dyer P.S."/>
            <person name="Grigoriev I.V."/>
        </authorList>
    </citation>
    <scope>NUCLEOTIDE SEQUENCE [LARGE SCALE GENOMIC DNA]</scope>
    <source>
        <strain evidence="2">CBS 134.48</strain>
    </source>
</reference>
<dbReference type="OrthoDB" id="10547679at2759"/>
<protein>
    <submittedName>
        <fullName evidence="1">Uncharacterized protein</fullName>
    </submittedName>
</protein>
<dbReference type="EMBL" id="KV878177">
    <property type="protein sequence ID" value="OJI89401.1"/>
    <property type="molecule type" value="Genomic_DNA"/>
</dbReference>
<evidence type="ECO:0000313" key="2">
    <source>
        <dbReference type="Proteomes" id="UP000184304"/>
    </source>
</evidence>
<sequence>MSGNELPKSEVPSPKVLWLNPARRRVFHTFNLKCQSGICSQPLLVWQENTLEPGQQNAKSLLRGLALYMLDVAKFTGVLPNGDLQAVKQEAMPFPTVAIQQHG</sequence>
<gene>
    <name evidence="1" type="ORF">ASPTUDRAFT_194949</name>
</gene>
<keyword evidence="2" id="KW-1185">Reference proteome</keyword>
<dbReference type="VEuPathDB" id="FungiDB:ASPTUDRAFT_194949"/>
<organism evidence="1 2">
    <name type="scientific">Aspergillus tubingensis (strain CBS 134.48)</name>
    <dbReference type="NCBI Taxonomy" id="767770"/>
    <lineage>
        <taxon>Eukaryota</taxon>
        <taxon>Fungi</taxon>
        <taxon>Dikarya</taxon>
        <taxon>Ascomycota</taxon>
        <taxon>Pezizomycotina</taxon>
        <taxon>Eurotiomycetes</taxon>
        <taxon>Eurotiomycetidae</taxon>
        <taxon>Eurotiales</taxon>
        <taxon>Aspergillaceae</taxon>
        <taxon>Aspergillus</taxon>
        <taxon>Aspergillus subgen. Circumdati</taxon>
    </lineage>
</organism>
<accession>A0A1L9NJH9</accession>
<name>A0A1L9NJH9_ASPTC</name>